<dbReference type="EMBL" id="CP165644">
    <property type="protein sequence ID" value="XDU66220.1"/>
    <property type="molecule type" value="Genomic_DNA"/>
</dbReference>
<reference evidence="6" key="1">
    <citation type="submission" date="2024-07" db="EMBL/GenBank/DDBJ databases">
        <authorList>
            <person name="Li X.-J."/>
            <person name="Wang X."/>
        </authorList>
    </citation>
    <scope>NUCLEOTIDE SEQUENCE</scope>
    <source>
        <strain evidence="6">HSP-334</strain>
    </source>
</reference>
<protein>
    <recommendedName>
        <fullName evidence="5">CRISPR type III-B/RAMP module-associated protein Cmr5</fullName>
    </recommendedName>
</protein>
<dbReference type="InterPro" id="IPR023101">
    <property type="entry name" value="AF1862-like_dom_sf"/>
</dbReference>
<dbReference type="RefSeq" id="WP_369710615.1">
    <property type="nucleotide sequence ID" value="NZ_CP165644.1"/>
</dbReference>
<keyword evidence="3" id="KW-0963">Cytoplasm</keyword>
<dbReference type="InterPro" id="IPR010160">
    <property type="entry name" value="CRISPR-assoc_prot_Cmr5"/>
</dbReference>
<accession>A0AB39VEV7</accession>
<gene>
    <name evidence="6" type="ORF">AB8B22_07290</name>
</gene>
<evidence type="ECO:0000256" key="5">
    <source>
        <dbReference type="ARBA" id="ARBA00030001"/>
    </source>
</evidence>
<name>A0AB39VEV7_9FUSO</name>
<organism evidence="6">
    <name type="scientific">Leptotrichia rugosa</name>
    <dbReference type="NCBI Taxonomy" id="3239302"/>
    <lineage>
        <taxon>Bacteria</taxon>
        <taxon>Fusobacteriati</taxon>
        <taxon>Fusobacteriota</taxon>
        <taxon>Fusobacteriia</taxon>
        <taxon>Fusobacteriales</taxon>
        <taxon>Leptotrichiaceae</taxon>
        <taxon>Leptotrichia</taxon>
    </lineage>
</organism>
<dbReference type="GO" id="GO:0051607">
    <property type="term" value="P:defense response to virus"/>
    <property type="evidence" value="ECO:0007669"/>
    <property type="project" value="UniProtKB-KW"/>
</dbReference>
<dbReference type="GO" id="GO:0005737">
    <property type="term" value="C:cytoplasm"/>
    <property type="evidence" value="ECO:0007669"/>
    <property type="project" value="UniProtKB-SubCell"/>
</dbReference>
<evidence type="ECO:0000256" key="1">
    <source>
        <dbReference type="ARBA" id="ARBA00004496"/>
    </source>
</evidence>
<proteinExistence type="inferred from homology"/>
<evidence type="ECO:0000256" key="2">
    <source>
        <dbReference type="ARBA" id="ARBA00006161"/>
    </source>
</evidence>
<evidence type="ECO:0000256" key="4">
    <source>
        <dbReference type="ARBA" id="ARBA00023118"/>
    </source>
</evidence>
<sequence length="135" mass="15813">MSRRVEKYFPYILKMTKEEFREDINKNGIPSEYKGYISTFGAMVIQNGLIPALAYFEKTDANEKGNRKKIANIVKEFLKVKGDIRIDDKKKLCQYLADEIQTKRMSKDKLREIENKVIDISIAIKLALRTFLEEK</sequence>
<comment type="subcellular location">
    <subcellularLocation>
        <location evidence="1">Cytoplasm</location>
    </subcellularLocation>
</comment>
<keyword evidence="4" id="KW-0051">Antiviral defense</keyword>
<evidence type="ECO:0000313" key="6">
    <source>
        <dbReference type="EMBL" id="XDU66220.1"/>
    </source>
</evidence>
<comment type="similarity">
    <text evidence="2">Belongs to the CRISPR system Cmr5 family.</text>
</comment>
<dbReference type="Gene3D" id="1.10.520.30">
    <property type="entry name" value="AF1862-like domain"/>
    <property type="match status" value="1"/>
</dbReference>
<evidence type="ECO:0000256" key="3">
    <source>
        <dbReference type="ARBA" id="ARBA00022490"/>
    </source>
</evidence>
<dbReference type="SUPFAM" id="SSF158568">
    <property type="entry name" value="AF1862-like"/>
    <property type="match status" value="1"/>
</dbReference>
<dbReference type="AlphaFoldDB" id="A0AB39VEV7"/>
<dbReference type="Pfam" id="PF09701">
    <property type="entry name" value="Cas_Cmr5"/>
    <property type="match status" value="1"/>
</dbReference>
<dbReference type="KEGG" id="lrug:AB8B22_07290"/>